<dbReference type="SUPFAM" id="SSF47819">
    <property type="entry name" value="HRDC-like"/>
    <property type="match status" value="2"/>
</dbReference>
<dbReference type="InterPro" id="IPR051086">
    <property type="entry name" value="RNase_D-like"/>
</dbReference>
<keyword evidence="3" id="KW-0269">Exonuclease</keyword>
<keyword evidence="3" id="KW-0378">Hydrolase</keyword>
<evidence type="ECO:0000313" key="3">
    <source>
        <dbReference type="EMBL" id="EEF58269.1"/>
    </source>
</evidence>
<dbReference type="InterPro" id="IPR036397">
    <property type="entry name" value="RNaseH_sf"/>
</dbReference>
<dbReference type="GO" id="GO:0006139">
    <property type="term" value="P:nucleobase-containing compound metabolic process"/>
    <property type="evidence" value="ECO:0007669"/>
    <property type="project" value="InterPro"/>
</dbReference>
<name>B9XPC9_PEDPL</name>
<accession>B9XPC9</accession>
<keyword evidence="4" id="KW-1185">Reference proteome</keyword>
<dbReference type="GO" id="GO:0003676">
    <property type="term" value="F:nucleic acid binding"/>
    <property type="evidence" value="ECO:0007669"/>
    <property type="project" value="InterPro"/>
</dbReference>
<organism evidence="3 4">
    <name type="scientific">Pedosphaera parvula (strain Ellin514)</name>
    <dbReference type="NCBI Taxonomy" id="320771"/>
    <lineage>
        <taxon>Bacteria</taxon>
        <taxon>Pseudomonadati</taxon>
        <taxon>Verrucomicrobiota</taxon>
        <taxon>Pedosphaerae</taxon>
        <taxon>Pedosphaerales</taxon>
        <taxon>Pedosphaeraceae</taxon>
        <taxon>Pedosphaera</taxon>
    </lineage>
</organism>
<dbReference type="STRING" id="320771.Cflav_PD0997"/>
<dbReference type="InterPro" id="IPR010997">
    <property type="entry name" value="HRDC-like_sf"/>
</dbReference>
<dbReference type="GO" id="GO:0000166">
    <property type="term" value="F:nucleotide binding"/>
    <property type="evidence" value="ECO:0007669"/>
    <property type="project" value="InterPro"/>
</dbReference>
<dbReference type="InterPro" id="IPR044876">
    <property type="entry name" value="HRDC_dom_sf"/>
</dbReference>
<feature type="region of interest" description="Disordered" evidence="1">
    <location>
        <begin position="290"/>
        <end position="314"/>
    </location>
</feature>
<evidence type="ECO:0000313" key="4">
    <source>
        <dbReference type="Proteomes" id="UP000003688"/>
    </source>
</evidence>
<dbReference type="GO" id="GO:0008408">
    <property type="term" value="F:3'-5' exonuclease activity"/>
    <property type="evidence" value="ECO:0007669"/>
    <property type="project" value="InterPro"/>
</dbReference>
<feature type="domain" description="3'-5' exonuclease" evidence="2">
    <location>
        <begin position="15"/>
        <end position="180"/>
    </location>
</feature>
<dbReference type="Gene3D" id="3.30.420.10">
    <property type="entry name" value="Ribonuclease H-like superfamily/Ribonuclease H"/>
    <property type="match status" value="1"/>
</dbReference>
<dbReference type="PANTHER" id="PTHR47649">
    <property type="entry name" value="RIBONUCLEASE D"/>
    <property type="match status" value="1"/>
</dbReference>
<dbReference type="Pfam" id="PF01612">
    <property type="entry name" value="DNA_pol_A_exo1"/>
    <property type="match status" value="1"/>
</dbReference>
<sequence length="372" mass="42499">MFFSFPPWANGFRLKKVIDSDVTLKNLLGRLSSTPWVALDTEADSLHAYPEKVCLLQITTPLGDELIDPLSGINLDPLLDTFGGHELIMHGSDYDLRLLRKHHAFVPKAIFDTMLASRLLGHTQFGLVHLVAHYLGVTLEKGSQKADWAKRPLTPRMEAYARNDTHYLKHLADRLKSDLEVKGRLGWHQELCARLIIECSQNPEPDPDLVWRIKGSNRLYRPALAVLREVWRWREAEAIVANRPPYFVLRHETLIDLSAAAASGHPVQPLLPQKFSDRRRATLSEAIKRGLSVPHEQQPEPLRHEARRLSEADRRRVEELQKRRDARATELGIDPTLIASRATLLDLAEDWDRHAPDLMNWQRELMTQAASV</sequence>
<dbReference type="Proteomes" id="UP000003688">
    <property type="component" value="Unassembled WGS sequence"/>
</dbReference>
<dbReference type="SUPFAM" id="SSF53098">
    <property type="entry name" value="Ribonuclease H-like"/>
    <property type="match status" value="1"/>
</dbReference>
<evidence type="ECO:0000259" key="2">
    <source>
        <dbReference type="SMART" id="SM00474"/>
    </source>
</evidence>
<feature type="compositionally biased region" description="Basic and acidic residues" evidence="1">
    <location>
        <begin position="297"/>
        <end position="314"/>
    </location>
</feature>
<dbReference type="SMART" id="SM00474">
    <property type="entry name" value="35EXOc"/>
    <property type="match status" value="1"/>
</dbReference>
<proteinExistence type="predicted"/>
<dbReference type="InterPro" id="IPR002562">
    <property type="entry name" value="3'-5'_exonuclease_dom"/>
</dbReference>
<protein>
    <submittedName>
        <fullName evidence="3">3'-5' exonuclease</fullName>
    </submittedName>
</protein>
<comment type="caution">
    <text evidence="3">The sequence shown here is derived from an EMBL/GenBank/DDBJ whole genome shotgun (WGS) entry which is preliminary data.</text>
</comment>
<keyword evidence="3" id="KW-0540">Nuclease</keyword>
<dbReference type="Pfam" id="PF00570">
    <property type="entry name" value="HRDC"/>
    <property type="match status" value="1"/>
</dbReference>
<dbReference type="PANTHER" id="PTHR47649:SF1">
    <property type="entry name" value="RIBONUCLEASE D"/>
    <property type="match status" value="1"/>
</dbReference>
<evidence type="ECO:0000256" key="1">
    <source>
        <dbReference type="SAM" id="MobiDB-lite"/>
    </source>
</evidence>
<gene>
    <name evidence="3" type="ORF">Cflav_PD0997</name>
</gene>
<reference evidence="3 4" key="1">
    <citation type="journal article" date="2011" name="J. Bacteriol.">
        <title>Genome sequence of 'Pedosphaera parvula' Ellin514, an aerobic Verrucomicrobial isolate from pasture soil.</title>
        <authorList>
            <person name="Kant R."/>
            <person name="van Passel M.W."/>
            <person name="Sangwan P."/>
            <person name="Palva A."/>
            <person name="Lucas S."/>
            <person name="Copeland A."/>
            <person name="Lapidus A."/>
            <person name="Glavina Del Rio T."/>
            <person name="Dalin E."/>
            <person name="Tice H."/>
            <person name="Bruce D."/>
            <person name="Goodwin L."/>
            <person name="Pitluck S."/>
            <person name="Chertkov O."/>
            <person name="Larimer F.W."/>
            <person name="Land M.L."/>
            <person name="Hauser L."/>
            <person name="Brettin T.S."/>
            <person name="Detter J.C."/>
            <person name="Han S."/>
            <person name="de Vos W.M."/>
            <person name="Janssen P.H."/>
            <person name="Smidt H."/>
        </authorList>
    </citation>
    <scope>NUCLEOTIDE SEQUENCE [LARGE SCALE GENOMIC DNA]</scope>
    <source>
        <strain evidence="3 4">Ellin514</strain>
    </source>
</reference>
<dbReference type="InterPro" id="IPR012337">
    <property type="entry name" value="RNaseH-like_sf"/>
</dbReference>
<dbReference type="InterPro" id="IPR002121">
    <property type="entry name" value="HRDC_dom"/>
</dbReference>
<dbReference type="EMBL" id="ABOX02000046">
    <property type="protein sequence ID" value="EEF58269.1"/>
    <property type="molecule type" value="Genomic_DNA"/>
</dbReference>
<dbReference type="AlphaFoldDB" id="B9XPC9"/>
<dbReference type="CDD" id="cd06142">
    <property type="entry name" value="RNaseD_exo"/>
    <property type="match status" value="1"/>
</dbReference>
<dbReference type="Gene3D" id="1.10.150.80">
    <property type="entry name" value="HRDC domain"/>
    <property type="match status" value="1"/>
</dbReference>